<dbReference type="EMBL" id="CP041372">
    <property type="protein sequence ID" value="QKS72464.1"/>
    <property type="molecule type" value="Genomic_DNA"/>
</dbReference>
<proteinExistence type="predicted"/>
<dbReference type="InterPro" id="IPR036291">
    <property type="entry name" value="NAD(P)-bd_dom_sf"/>
</dbReference>
<evidence type="ECO:0000313" key="3">
    <source>
        <dbReference type="EMBL" id="QKS72464.1"/>
    </source>
</evidence>
<feature type="domain" description="Aspartate/homoserine dehydrogenase NAD-binding" evidence="1">
    <location>
        <begin position="24"/>
        <end position="146"/>
    </location>
</feature>
<organism evidence="3 4">
    <name type="scientific">Paenalkalicoccus suaedae</name>
    <dbReference type="NCBI Taxonomy" id="2592382"/>
    <lineage>
        <taxon>Bacteria</taxon>
        <taxon>Bacillati</taxon>
        <taxon>Bacillota</taxon>
        <taxon>Bacilli</taxon>
        <taxon>Bacillales</taxon>
        <taxon>Bacillaceae</taxon>
        <taxon>Paenalkalicoccus</taxon>
    </lineage>
</organism>
<dbReference type="CDD" id="cd11616">
    <property type="entry name" value="SAF_DH_OX_like"/>
    <property type="match status" value="1"/>
</dbReference>
<dbReference type="GO" id="GO:0050661">
    <property type="term" value="F:NADP binding"/>
    <property type="evidence" value="ECO:0007669"/>
    <property type="project" value="InterPro"/>
</dbReference>
<accession>A0A859FID0</accession>
<dbReference type="Proteomes" id="UP000318138">
    <property type="component" value="Chromosome"/>
</dbReference>
<sequence length="429" mass="46122">MLGMNRRLQKLEESGKPIQVALIGAGQMGKGMMSQIEGMKGMKVSLTADINLQNVHDGYHKAGVAADSIKEASEATEANDIITSGGYVATSHASLAYETDAIDVVVDATGVPNLGAELAWNTIQHGKHIVMLNVEADITVGAILYKEALDKGVVYTGSAGDEPGAVMELYDFADALGFDVVALGKGKNNPLNLESNPDIARDEAIRKGANPKMLASFQDGTKTMVEMNAVANATGYVPDQPGMHGHVGTVKDLPSIFRKVEDGGKISKHGIVDYVNGVAPGVFAIVTSDKPEVKHELTYLSMGEGPHYVLYRPYHLTSLETPLSVAKAFIDREPTIAPYAGLIGETVTVAKRDLKAGEYLDGIGEFTVYGKLYEYEEAKSMNALPIGLVHRAVRMKNDVAKGSVITYADVEAEKDTFIWDLRAKQDEMF</sequence>
<dbReference type="PANTHER" id="PTHR37850:SF2">
    <property type="entry name" value="SAF DOMAIN PROTEIN"/>
    <property type="match status" value="1"/>
</dbReference>
<dbReference type="InterPro" id="IPR048423">
    <property type="entry name" value="DRL_cat"/>
</dbReference>
<dbReference type="SUPFAM" id="SSF51735">
    <property type="entry name" value="NAD(P)-binding Rossmann-fold domains"/>
    <property type="match status" value="1"/>
</dbReference>
<name>A0A859FID0_9BACI</name>
<dbReference type="AlphaFoldDB" id="A0A859FID0"/>
<dbReference type="Pfam" id="PF03447">
    <property type="entry name" value="NAD_binding_3"/>
    <property type="match status" value="1"/>
</dbReference>
<dbReference type="InterPro" id="IPR005106">
    <property type="entry name" value="Asp/hSer_DH_NAD-bd"/>
</dbReference>
<dbReference type="Pfam" id="PF21135">
    <property type="entry name" value="DRL_cat"/>
    <property type="match status" value="1"/>
</dbReference>
<reference evidence="4" key="1">
    <citation type="submission" date="2019-07" db="EMBL/GenBank/DDBJ databases">
        <title>Bacillus alkalisoli sp. nov. isolated from saline soil.</title>
        <authorList>
            <person name="Sun J.-Q."/>
            <person name="Xu L."/>
        </authorList>
    </citation>
    <scope>NUCLEOTIDE SEQUENCE [LARGE SCALE GENOMIC DNA]</scope>
    <source>
        <strain evidence="4">M4U3P1</strain>
    </source>
</reference>
<dbReference type="RefSeq" id="WP_176010441.1">
    <property type="nucleotide sequence ID" value="NZ_CP041372.2"/>
</dbReference>
<dbReference type="KEGG" id="psua:FLK61_38210"/>
<protein>
    <submittedName>
        <fullName evidence="3">NAD(P)-dependent oxidoreductase</fullName>
    </submittedName>
</protein>
<dbReference type="Gene3D" id="3.40.50.720">
    <property type="entry name" value="NAD(P)-binding Rossmann-like Domain"/>
    <property type="match status" value="1"/>
</dbReference>
<feature type="domain" description="Oxidoreductase DRL-like catalytic" evidence="2">
    <location>
        <begin position="160"/>
        <end position="321"/>
    </location>
</feature>
<evidence type="ECO:0000259" key="2">
    <source>
        <dbReference type="Pfam" id="PF21135"/>
    </source>
</evidence>
<dbReference type="PANTHER" id="PTHR37850">
    <property type="entry name" value="STRU PROTEIN"/>
    <property type="match status" value="1"/>
</dbReference>
<evidence type="ECO:0000313" key="4">
    <source>
        <dbReference type="Proteomes" id="UP000318138"/>
    </source>
</evidence>
<gene>
    <name evidence="3" type="ORF">FLK61_38210</name>
</gene>
<dbReference type="GO" id="GO:0016491">
    <property type="term" value="F:oxidoreductase activity"/>
    <property type="evidence" value="ECO:0007669"/>
    <property type="project" value="InterPro"/>
</dbReference>
<keyword evidence="4" id="KW-1185">Reference proteome</keyword>
<evidence type="ECO:0000259" key="1">
    <source>
        <dbReference type="Pfam" id="PF03447"/>
    </source>
</evidence>